<keyword evidence="5 6" id="KW-0067">ATP-binding</keyword>
<keyword evidence="3 6" id="KW-0547">Nucleotide-binding</keyword>
<dbReference type="Pfam" id="PF21127">
    <property type="entry name" value="ATG1-like_MIT2"/>
    <property type="match status" value="1"/>
</dbReference>
<evidence type="ECO:0000256" key="3">
    <source>
        <dbReference type="ARBA" id="ARBA00022741"/>
    </source>
</evidence>
<evidence type="ECO:0000256" key="6">
    <source>
        <dbReference type="PROSITE-ProRule" id="PRU10141"/>
    </source>
</evidence>
<evidence type="ECO:0000256" key="2">
    <source>
        <dbReference type="ARBA" id="ARBA00022679"/>
    </source>
</evidence>
<dbReference type="Pfam" id="PF12063">
    <property type="entry name" value="ATG1-like_MIT1"/>
    <property type="match status" value="1"/>
</dbReference>
<feature type="compositionally biased region" description="Polar residues" evidence="7">
    <location>
        <begin position="515"/>
        <end position="532"/>
    </location>
</feature>
<dbReference type="AlphaFoldDB" id="A0A8J9V980"/>
<dbReference type="InterPro" id="IPR000719">
    <property type="entry name" value="Prot_kinase_dom"/>
</dbReference>
<evidence type="ECO:0000313" key="10">
    <source>
        <dbReference type="Proteomes" id="UP000838412"/>
    </source>
</evidence>
<dbReference type="Gene3D" id="1.10.510.10">
    <property type="entry name" value="Transferase(Phosphotransferase) domain 1"/>
    <property type="match status" value="1"/>
</dbReference>
<dbReference type="GO" id="GO:0034727">
    <property type="term" value="P:piecemeal microautophagy of the nucleus"/>
    <property type="evidence" value="ECO:0007669"/>
    <property type="project" value="TreeGrafter"/>
</dbReference>
<dbReference type="Pfam" id="PF00069">
    <property type="entry name" value="Pkinase"/>
    <property type="match status" value="1"/>
</dbReference>
<dbReference type="CDD" id="cd14120">
    <property type="entry name" value="STKc_ULK1_2-like"/>
    <property type="match status" value="1"/>
</dbReference>
<keyword evidence="10" id="KW-1185">Reference proteome</keyword>
<name>A0A8J9V980_BRALA</name>
<evidence type="ECO:0000256" key="1">
    <source>
        <dbReference type="ARBA" id="ARBA00012513"/>
    </source>
</evidence>
<dbReference type="GO" id="GO:0000422">
    <property type="term" value="P:autophagy of mitochondrion"/>
    <property type="evidence" value="ECO:0007669"/>
    <property type="project" value="TreeGrafter"/>
</dbReference>
<dbReference type="GO" id="GO:0005776">
    <property type="term" value="C:autophagosome"/>
    <property type="evidence" value="ECO:0007669"/>
    <property type="project" value="TreeGrafter"/>
</dbReference>
<feature type="binding site" evidence="6">
    <location>
        <position position="40"/>
    </location>
    <ligand>
        <name>ATP</name>
        <dbReference type="ChEBI" id="CHEBI:30616"/>
    </ligand>
</feature>
<organism evidence="9 10">
    <name type="scientific">Branchiostoma lanceolatum</name>
    <name type="common">Common lancelet</name>
    <name type="synonym">Amphioxus lanceolatum</name>
    <dbReference type="NCBI Taxonomy" id="7740"/>
    <lineage>
        <taxon>Eukaryota</taxon>
        <taxon>Metazoa</taxon>
        <taxon>Chordata</taxon>
        <taxon>Cephalochordata</taxon>
        <taxon>Leptocardii</taxon>
        <taxon>Amphioxiformes</taxon>
        <taxon>Branchiostomatidae</taxon>
        <taxon>Branchiostoma</taxon>
    </lineage>
</organism>
<accession>A0A8J9V980</accession>
<feature type="compositionally biased region" description="Low complexity" evidence="7">
    <location>
        <begin position="290"/>
        <end position="303"/>
    </location>
</feature>
<feature type="domain" description="Protein kinase" evidence="8">
    <location>
        <begin position="10"/>
        <end position="271"/>
    </location>
</feature>
<dbReference type="Proteomes" id="UP000838412">
    <property type="component" value="Chromosome 1"/>
</dbReference>
<dbReference type="EC" id="2.7.11.1" evidence="1"/>
<keyword evidence="2" id="KW-0808">Transferase</keyword>
<dbReference type="GO" id="GO:0061709">
    <property type="term" value="P:reticulophagy"/>
    <property type="evidence" value="ECO:0007669"/>
    <property type="project" value="TreeGrafter"/>
</dbReference>
<evidence type="ECO:0000256" key="7">
    <source>
        <dbReference type="SAM" id="MobiDB-lite"/>
    </source>
</evidence>
<proteinExistence type="predicted"/>
<dbReference type="GO" id="GO:0048675">
    <property type="term" value="P:axon extension"/>
    <property type="evidence" value="ECO:0007669"/>
    <property type="project" value="TreeGrafter"/>
</dbReference>
<dbReference type="GO" id="GO:0034045">
    <property type="term" value="C:phagophore assembly site membrane"/>
    <property type="evidence" value="ECO:0007669"/>
    <property type="project" value="TreeGrafter"/>
</dbReference>
<feature type="compositionally biased region" description="Polar residues" evidence="7">
    <location>
        <begin position="382"/>
        <end position="396"/>
    </location>
</feature>
<feature type="region of interest" description="Disordered" evidence="7">
    <location>
        <begin position="490"/>
        <end position="560"/>
    </location>
</feature>
<feature type="compositionally biased region" description="Low complexity" evidence="7">
    <location>
        <begin position="671"/>
        <end position="685"/>
    </location>
</feature>
<dbReference type="GO" id="GO:0000045">
    <property type="term" value="P:autophagosome assembly"/>
    <property type="evidence" value="ECO:0007669"/>
    <property type="project" value="TreeGrafter"/>
</dbReference>
<reference evidence="9" key="1">
    <citation type="submission" date="2022-01" db="EMBL/GenBank/DDBJ databases">
        <authorList>
            <person name="Braso-Vives M."/>
        </authorList>
    </citation>
    <scope>NUCLEOTIDE SEQUENCE</scope>
</reference>
<dbReference type="EMBL" id="OV696686">
    <property type="protein sequence ID" value="CAH1231655.1"/>
    <property type="molecule type" value="Genomic_DNA"/>
</dbReference>
<feature type="region of interest" description="Disordered" evidence="7">
    <location>
        <begin position="444"/>
        <end position="473"/>
    </location>
</feature>
<dbReference type="GO" id="GO:0042594">
    <property type="term" value="P:response to starvation"/>
    <property type="evidence" value="ECO:0007669"/>
    <property type="project" value="TreeGrafter"/>
</dbReference>
<evidence type="ECO:0000256" key="4">
    <source>
        <dbReference type="ARBA" id="ARBA00022777"/>
    </source>
</evidence>
<dbReference type="InterPro" id="IPR017441">
    <property type="entry name" value="Protein_kinase_ATP_BS"/>
</dbReference>
<dbReference type="SMART" id="SM00220">
    <property type="entry name" value="S_TKc"/>
    <property type="match status" value="1"/>
</dbReference>
<gene>
    <name evidence="9" type="primary">ULK2</name>
    <name evidence="9" type="ORF">BLAG_LOCUS1303</name>
</gene>
<dbReference type="PROSITE" id="PS50011">
    <property type="entry name" value="PROTEIN_KINASE_DOM"/>
    <property type="match status" value="1"/>
</dbReference>
<dbReference type="SUPFAM" id="SSF56112">
    <property type="entry name" value="Protein kinase-like (PK-like)"/>
    <property type="match status" value="1"/>
</dbReference>
<evidence type="ECO:0000256" key="5">
    <source>
        <dbReference type="ARBA" id="ARBA00022840"/>
    </source>
</evidence>
<dbReference type="InterPro" id="IPR045269">
    <property type="entry name" value="Atg1-like"/>
</dbReference>
<dbReference type="InterPro" id="IPR011009">
    <property type="entry name" value="Kinase-like_dom_sf"/>
</dbReference>
<dbReference type="GO" id="GO:0005829">
    <property type="term" value="C:cytosol"/>
    <property type="evidence" value="ECO:0007669"/>
    <property type="project" value="TreeGrafter"/>
</dbReference>
<dbReference type="FunFam" id="1.10.510.10:FF:000493">
    <property type="entry name" value="serine/threonine-protein kinase unc-51 isoform X2"/>
    <property type="match status" value="1"/>
</dbReference>
<dbReference type="InterPro" id="IPR022708">
    <property type="entry name" value="Atg1-like_tMIT"/>
</dbReference>
<keyword evidence="4" id="KW-0418">Kinase</keyword>
<dbReference type="GO" id="GO:0005524">
    <property type="term" value="F:ATP binding"/>
    <property type="evidence" value="ECO:0007669"/>
    <property type="project" value="UniProtKB-UniRule"/>
</dbReference>
<dbReference type="Gene3D" id="3.30.200.20">
    <property type="entry name" value="Phosphorylase Kinase, domain 1"/>
    <property type="match status" value="1"/>
</dbReference>
<dbReference type="OrthoDB" id="346907at2759"/>
<sequence length="967" mass="104660">MAESVGEFEYHKKDLIGHGAFAIVFKGRRKKRPESPVAIKCISKKNLSKSHALLGKEIKILKELQHEHIVSLLDCVETHSNVFLVMEYCNGGDLADYLQVKGTLSEDTIRLFFKQIASAMKALHAKGIIHRDLKPQNLLLSHTRPNPAPQDIKIKIADFGFARYLQSNMMAATLCGSPMYMAPEVITSQHYDAKADLWSIGTIMFQCLTGKAPFQASSPQGLKHFYERNKVLIPNLPAGTSSALRDLLTKLLKRNHKERMDYEEFFIHPFICGSPTKPTSPVPVPLRHTSSSSSPSSKSSASPAPLPMGSSPLTAAANLRPRETPDLLSSPQEPPSFLDVSRDTQSSKSSSDQEDFVMVPTNLPSDISAEGHLSRPRGLESAYSSSPPRVSATPPSRAQAPVAVRTDSRPSSLPVHNPVHPPTGSMAEPVPVPSQMEAYHMIQQRRGSLSPNTPPSPARRGCGSSPGLQYSSPKLAAPTVHAHRDKGNRVLPYQPRSLSPQNPENPALPTAGMRRSNSSPAYPQHYLQNTPPQGRFTPPYSGTPPLGAMGTSPRRQSYMSTTPPQLGTALLNMNPTTLPTIVGSPTSKFPLTTADSPAAAAMVVQTTPGQSMRDAVVVSQLQGSRVRAITPSSIAEWSKSPLFKAQGSRTGMGRRQLSFGNASSLLRAAFGSPSGSTGGASSSGSMEVSVPVRSQGATGVSPPSSMSPPSGGAMTQFRRPSTPGAIMASSPDMEGPISFVAPELPEETLLEPAHNETLQRIHFALILGECIMEVAQSKGAPSASLTESLQVKQNEDFQSDQICFVSEGVRRAEQIVLYMRATQLFSSALQHAREEVRASQLKPSKAVKERVAKLNDRYKECIRACKTLHEQGDVKMAEISASMANMTADKLLYNHAVECCQGAALDELFGNPGECASRYRTALILLHGLALTIEDEEDRGMLLKYSDAVDKRLTCLEKVHQPVLVFD</sequence>
<dbReference type="InterPro" id="IPR008271">
    <property type="entry name" value="Ser/Thr_kinase_AS"/>
</dbReference>
<feature type="compositionally biased region" description="Low complexity" evidence="7">
    <location>
        <begin position="701"/>
        <end position="710"/>
    </location>
</feature>
<dbReference type="PROSITE" id="PS00108">
    <property type="entry name" value="PROTEIN_KINASE_ST"/>
    <property type="match status" value="1"/>
</dbReference>
<dbReference type="PANTHER" id="PTHR24348:SF22">
    <property type="entry name" value="NON-SPECIFIC SERINE_THREONINE PROTEIN KINASE"/>
    <property type="match status" value="1"/>
</dbReference>
<dbReference type="FunFam" id="3.30.200.20:FF:000149">
    <property type="entry name" value="serine/threonine-protein kinase unc-51 isoform X1"/>
    <property type="match status" value="1"/>
</dbReference>
<dbReference type="GO" id="GO:0004674">
    <property type="term" value="F:protein serine/threonine kinase activity"/>
    <property type="evidence" value="ECO:0007669"/>
    <property type="project" value="UniProtKB-EC"/>
</dbReference>
<dbReference type="PROSITE" id="PS00107">
    <property type="entry name" value="PROTEIN_KINASE_ATP"/>
    <property type="match status" value="1"/>
</dbReference>
<dbReference type="InterPro" id="IPR048941">
    <property type="entry name" value="ATG1-like_MIT2"/>
</dbReference>
<dbReference type="PANTHER" id="PTHR24348">
    <property type="entry name" value="SERINE/THREONINE-PROTEIN KINASE UNC-51-RELATED"/>
    <property type="match status" value="1"/>
</dbReference>
<dbReference type="GO" id="GO:0010508">
    <property type="term" value="P:positive regulation of autophagy"/>
    <property type="evidence" value="ECO:0007669"/>
    <property type="project" value="TreeGrafter"/>
</dbReference>
<evidence type="ECO:0000313" key="9">
    <source>
        <dbReference type="EMBL" id="CAH1231655.1"/>
    </source>
</evidence>
<evidence type="ECO:0000259" key="8">
    <source>
        <dbReference type="PROSITE" id="PS50011"/>
    </source>
</evidence>
<feature type="region of interest" description="Disordered" evidence="7">
    <location>
        <begin position="278"/>
        <end position="431"/>
    </location>
</feature>
<protein>
    <recommendedName>
        <fullName evidence="1">non-specific serine/threonine protein kinase</fullName>
        <ecNumber evidence="1">2.7.11.1</ecNumber>
    </recommendedName>
</protein>
<feature type="region of interest" description="Disordered" evidence="7">
    <location>
        <begin position="671"/>
        <end position="720"/>
    </location>
</feature>